<accession>A0A9D4G502</accession>
<gene>
    <name evidence="2" type="ORF">DPMN_137052</name>
</gene>
<organism evidence="2 3">
    <name type="scientific">Dreissena polymorpha</name>
    <name type="common">Zebra mussel</name>
    <name type="synonym">Mytilus polymorpha</name>
    <dbReference type="NCBI Taxonomy" id="45954"/>
    <lineage>
        <taxon>Eukaryota</taxon>
        <taxon>Metazoa</taxon>
        <taxon>Spiralia</taxon>
        <taxon>Lophotrochozoa</taxon>
        <taxon>Mollusca</taxon>
        <taxon>Bivalvia</taxon>
        <taxon>Autobranchia</taxon>
        <taxon>Heteroconchia</taxon>
        <taxon>Euheterodonta</taxon>
        <taxon>Imparidentia</taxon>
        <taxon>Neoheterodontei</taxon>
        <taxon>Myida</taxon>
        <taxon>Dreissenoidea</taxon>
        <taxon>Dreissenidae</taxon>
        <taxon>Dreissena</taxon>
    </lineage>
</organism>
<evidence type="ECO:0000313" key="2">
    <source>
        <dbReference type="EMBL" id="KAH3808695.1"/>
    </source>
</evidence>
<dbReference type="Proteomes" id="UP000828390">
    <property type="component" value="Unassembled WGS sequence"/>
</dbReference>
<comment type="caution">
    <text evidence="2">The sequence shown here is derived from an EMBL/GenBank/DDBJ whole genome shotgun (WGS) entry which is preliminary data.</text>
</comment>
<name>A0A9D4G502_DREPO</name>
<evidence type="ECO:0000256" key="1">
    <source>
        <dbReference type="SAM" id="MobiDB-lite"/>
    </source>
</evidence>
<dbReference type="AlphaFoldDB" id="A0A9D4G502"/>
<evidence type="ECO:0000313" key="3">
    <source>
        <dbReference type="Proteomes" id="UP000828390"/>
    </source>
</evidence>
<keyword evidence="3" id="KW-1185">Reference proteome</keyword>
<sequence length="96" mass="10540">MPGVERLAGMSLKNPDRVAVDTQSSNKPSTKSLGSKSQESLANKTQSVDSKSTEKPMELNENFALPENLKQYFIVSPCKLRLVVLLTLILSKCKVC</sequence>
<feature type="compositionally biased region" description="Polar residues" evidence="1">
    <location>
        <begin position="21"/>
        <end position="50"/>
    </location>
</feature>
<protein>
    <submittedName>
        <fullName evidence="2">Uncharacterized protein</fullName>
    </submittedName>
</protein>
<feature type="region of interest" description="Disordered" evidence="1">
    <location>
        <begin position="1"/>
        <end position="57"/>
    </location>
</feature>
<dbReference type="EMBL" id="JAIWYP010000006">
    <property type="protein sequence ID" value="KAH3808695.1"/>
    <property type="molecule type" value="Genomic_DNA"/>
</dbReference>
<proteinExistence type="predicted"/>
<reference evidence="2" key="1">
    <citation type="journal article" date="2019" name="bioRxiv">
        <title>The Genome of the Zebra Mussel, Dreissena polymorpha: A Resource for Invasive Species Research.</title>
        <authorList>
            <person name="McCartney M.A."/>
            <person name="Auch B."/>
            <person name="Kono T."/>
            <person name="Mallez S."/>
            <person name="Zhang Y."/>
            <person name="Obille A."/>
            <person name="Becker A."/>
            <person name="Abrahante J.E."/>
            <person name="Garbe J."/>
            <person name="Badalamenti J.P."/>
            <person name="Herman A."/>
            <person name="Mangelson H."/>
            <person name="Liachko I."/>
            <person name="Sullivan S."/>
            <person name="Sone E.D."/>
            <person name="Koren S."/>
            <person name="Silverstein K.A.T."/>
            <person name="Beckman K.B."/>
            <person name="Gohl D.M."/>
        </authorList>
    </citation>
    <scope>NUCLEOTIDE SEQUENCE</scope>
    <source>
        <strain evidence="2">Duluth1</strain>
        <tissue evidence="2">Whole animal</tissue>
    </source>
</reference>
<reference evidence="2" key="2">
    <citation type="submission" date="2020-11" db="EMBL/GenBank/DDBJ databases">
        <authorList>
            <person name="McCartney M.A."/>
            <person name="Auch B."/>
            <person name="Kono T."/>
            <person name="Mallez S."/>
            <person name="Becker A."/>
            <person name="Gohl D.M."/>
            <person name="Silverstein K.A.T."/>
            <person name="Koren S."/>
            <person name="Bechman K.B."/>
            <person name="Herman A."/>
            <person name="Abrahante J.E."/>
            <person name="Garbe J."/>
        </authorList>
    </citation>
    <scope>NUCLEOTIDE SEQUENCE</scope>
    <source>
        <strain evidence="2">Duluth1</strain>
        <tissue evidence="2">Whole animal</tissue>
    </source>
</reference>